<evidence type="ECO:0000256" key="4">
    <source>
        <dbReference type="ARBA" id="ARBA00022737"/>
    </source>
</evidence>
<evidence type="ECO:0000256" key="9">
    <source>
        <dbReference type="PROSITE-ProRule" id="PRU00192"/>
    </source>
</evidence>
<evidence type="ECO:0000256" key="3">
    <source>
        <dbReference type="ARBA" id="ARBA00022490"/>
    </source>
</evidence>
<proteinExistence type="predicted"/>
<evidence type="ECO:0000313" key="12">
    <source>
        <dbReference type="Proteomes" id="UP001249851"/>
    </source>
</evidence>
<gene>
    <name evidence="11" type="ORF">P5673_013761</name>
</gene>
<feature type="repeat" description="ANK" evidence="8">
    <location>
        <begin position="124"/>
        <end position="146"/>
    </location>
</feature>
<keyword evidence="4" id="KW-0677">Repeat</keyword>
<keyword evidence="5 8" id="KW-0040">ANK repeat</keyword>
<dbReference type="PRINTS" id="PR00452">
    <property type="entry name" value="SH3DOMAIN"/>
</dbReference>
<dbReference type="PRINTS" id="PR01415">
    <property type="entry name" value="ANKYRIN"/>
</dbReference>
<dbReference type="Pfam" id="PF12796">
    <property type="entry name" value="Ank_2"/>
    <property type="match status" value="1"/>
</dbReference>
<evidence type="ECO:0000256" key="8">
    <source>
        <dbReference type="PROSITE-ProRule" id="PRU00023"/>
    </source>
</evidence>
<comment type="function">
    <text evidence="6">Induces bone resorption, acting probably through a signaling cascade which results in the secretion of factor(s) enhancing osteoclast formation and activity.</text>
</comment>
<reference evidence="11" key="2">
    <citation type="journal article" date="2023" name="Science">
        <title>Genomic signatures of disease resistance in endangered staghorn corals.</title>
        <authorList>
            <person name="Vollmer S.V."/>
            <person name="Selwyn J.D."/>
            <person name="Despard B.A."/>
            <person name="Roesel C.L."/>
        </authorList>
    </citation>
    <scope>NUCLEOTIDE SEQUENCE</scope>
    <source>
        <strain evidence="11">K2</strain>
    </source>
</reference>
<dbReference type="SUPFAM" id="SSF48403">
    <property type="entry name" value="Ankyrin repeat"/>
    <property type="match status" value="1"/>
</dbReference>
<dbReference type="PROSITE" id="PS50002">
    <property type="entry name" value="SH3"/>
    <property type="match status" value="1"/>
</dbReference>
<dbReference type="PROSITE" id="PS50088">
    <property type="entry name" value="ANK_REPEAT"/>
    <property type="match status" value="2"/>
</dbReference>
<keyword evidence="3" id="KW-0963">Cytoplasm</keyword>
<organism evidence="11 12">
    <name type="scientific">Acropora cervicornis</name>
    <name type="common">Staghorn coral</name>
    <dbReference type="NCBI Taxonomy" id="6130"/>
    <lineage>
        <taxon>Eukaryota</taxon>
        <taxon>Metazoa</taxon>
        <taxon>Cnidaria</taxon>
        <taxon>Anthozoa</taxon>
        <taxon>Hexacorallia</taxon>
        <taxon>Scleractinia</taxon>
        <taxon>Astrocoeniina</taxon>
        <taxon>Acroporidae</taxon>
        <taxon>Acropora</taxon>
    </lineage>
</organism>
<evidence type="ECO:0000313" key="11">
    <source>
        <dbReference type="EMBL" id="KAK2562811.1"/>
    </source>
</evidence>
<dbReference type="PRINTS" id="PR01887">
    <property type="entry name" value="SPECTRNALPHA"/>
</dbReference>
<dbReference type="GO" id="GO:0007165">
    <property type="term" value="P:signal transduction"/>
    <property type="evidence" value="ECO:0007669"/>
    <property type="project" value="TreeGrafter"/>
</dbReference>
<accession>A0AAD9QK54</accession>
<dbReference type="Gene3D" id="2.30.30.40">
    <property type="entry name" value="SH3 Domains"/>
    <property type="match status" value="1"/>
</dbReference>
<evidence type="ECO:0000256" key="2">
    <source>
        <dbReference type="ARBA" id="ARBA00022443"/>
    </source>
</evidence>
<dbReference type="PANTHER" id="PTHR24155">
    <property type="entry name" value="OSTEOCLAST-STIMULATING FACTOR 1"/>
    <property type="match status" value="1"/>
</dbReference>
<dbReference type="SMART" id="SM00326">
    <property type="entry name" value="SH3"/>
    <property type="match status" value="1"/>
</dbReference>
<name>A0AAD9QK54_ACRCE</name>
<dbReference type="Proteomes" id="UP001249851">
    <property type="component" value="Unassembled WGS sequence"/>
</dbReference>
<dbReference type="FunFam" id="2.30.30.40:FF:000072">
    <property type="entry name" value="Unconventional Myosin IB"/>
    <property type="match status" value="1"/>
</dbReference>
<evidence type="ECO:0000256" key="5">
    <source>
        <dbReference type="ARBA" id="ARBA00023043"/>
    </source>
</evidence>
<dbReference type="GO" id="GO:0005737">
    <property type="term" value="C:cytoplasm"/>
    <property type="evidence" value="ECO:0007669"/>
    <property type="project" value="UniProtKB-SubCell"/>
</dbReference>
<comment type="caution">
    <text evidence="11">The sequence shown here is derived from an EMBL/GenBank/DDBJ whole genome shotgun (WGS) entry which is preliminary data.</text>
</comment>
<evidence type="ECO:0000256" key="7">
    <source>
        <dbReference type="ARBA" id="ARBA00040640"/>
    </source>
</evidence>
<dbReference type="Pfam" id="PF00018">
    <property type="entry name" value="SH3_1"/>
    <property type="match status" value="1"/>
</dbReference>
<dbReference type="InterPro" id="IPR001452">
    <property type="entry name" value="SH3_domain"/>
</dbReference>
<dbReference type="SMART" id="SM00248">
    <property type="entry name" value="ANK"/>
    <property type="match status" value="3"/>
</dbReference>
<dbReference type="PROSITE" id="PS50297">
    <property type="entry name" value="ANK_REP_REGION"/>
    <property type="match status" value="2"/>
</dbReference>
<dbReference type="CDD" id="cd11772">
    <property type="entry name" value="SH3_OSTF1"/>
    <property type="match status" value="1"/>
</dbReference>
<keyword evidence="12" id="KW-1185">Reference proteome</keyword>
<evidence type="ECO:0000256" key="1">
    <source>
        <dbReference type="ARBA" id="ARBA00004496"/>
    </source>
</evidence>
<comment type="subcellular location">
    <subcellularLocation>
        <location evidence="1">Cytoplasm</location>
    </subcellularLocation>
</comment>
<dbReference type="AlphaFoldDB" id="A0AAD9QK54"/>
<dbReference type="InterPro" id="IPR036028">
    <property type="entry name" value="SH3-like_dom_sf"/>
</dbReference>
<feature type="domain" description="SH3" evidence="10">
    <location>
        <begin position="31"/>
        <end position="90"/>
    </location>
</feature>
<evidence type="ECO:0000259" key="10">
    <source>
        <dbReference type="PROSITE" id="PS50002"/>
    </source>
</evidence>
<dbReference type="Gene3D" id="1.25.40.20">
    <property type="entry name" value="Ankyrin repeat-containing domain"/>
    <property type="match status" value="2"/>
</dbReference>
<dbReference type="EMBL" id="JARQWQ010000027">
    <property type="protein sequence ID" value="KAK2562811.1"/>
    <property type="molecule type" value="Genomic_DNA"/>
</dbReference>
<dbReference type="InterPro" id="IPR036770">
    <property type="entry name" value="Ankyrin_rpt-contain_sf"/>
</dbReference>
<reference evidence="11" key="1">
    <citation type="journal article" date="2023" name="G3 (Bethesda)">
        <title>Whole genome assembly and annotation of the endangered Caribbean coral Acropora cervicornis.</title>
        <authorList>
            <person name="Selwyn J.D."/>
            <person name="Vollmer S.V."/>
        </authorList>
    </citation>
    <scope>NUCLEOTIDE SEQUENCE</scope>
    <source>
        <strain evidence="11">K2</strain>
    </source>
</reference>
<dbReference type="PANTHER" id="PTHR24155:SF10">
    <property type="entry name" value="OSTEOCLAST-STIMULATING FACTOR 1"/>
    <property type="match status" value="1"/>
</dbReference>
<protein>
    <recommendedName>
        <fullName evidence="7">Osteoclast-stimulating factor 1</fullName>
    </recommendedName>
</protein>
<dbReference type="SUPFAM" id="SSF50044">
    <property type="entry name" value="SH3-domain"/>
    <property type="match status" value="1"/>
</dbReference>
<feature type="repeat" description="ANK" evidence="8">
    <location>
        <begin position="158"/>
        <end position="190"/>
    </location>
</feature>
<sequence>MLCTRSPIIYILLYVKMSAPRRPPPPIPRPGHVQVVRAQYNYAAQQPDEISFDEGDILYIIDKSAGPWWKAKVGNKTGLIPSNYVAEHTEAVENPLHEAAKRGNMGFLNECLQNKVSVNGLDKSGSTPLHWAAQGGHTECVKVLLQQPRIQISVQNKLGDTPLHSASWKGHPDIVELLLEKGARTDIRNNAQQTPNDLARDPECGRLLRGAVALGGDDYGEEEDSD</sequence>
<keyword evidence="2 9" id="KW-0728">SH3 domain</keyword>
<dbReference type="InterPro" id="IPR002110">
    <property type="entry name" value="Ankyrin_rpt"/>
</dbReference>
<evidence type="ECO:0000256" key="6">
    <source>
        <dbReference type="ARBA" id="ARBA00037432"/>
    </source>
</evidence>